<accession>A0ABT6BC82</accession>
<dbReference type="Proteomes" id="UP001528850">
    <property type="component" value="Unassembled WGS sequence"/>
</dbReference>
<reference evidence="2 3" key="1">
    <citation type="journal article" date="2024" name="Curr. Microbiol.">
        <title>Luteibacter sahnii sp. nov., A Novel Yellow-Colored Xanthomonadin Pigment Producing Probiotic Bacterium from Healthy Rice Seed Microbiome.</title>
        <authorList>
            <person name="Jaiswal G."/>
            <person name="Rana R."/>
            <person name="Nayak P.K."/>
            <person name="Chouhan R."/>
            <person name="Gandhi S.G."/>
            <person name="Patel H.K."/>
            <person name="Patil P.B."/>
        </authorList>
    </citation>
    <scope>NUCLEOTIDE SEQUENCE [LARGE SCALE GENOMIC DNA]</scope>
    <source>
        <strain evidence="2 3">PPL201</strain>
    </source>
</reference>
<dbReference type="InterPro" id="IPR036490">
    <property type="entry name" value="ThsB_TIR-like_sf"/>
</dbReference>
<dbReference type="InterPro" id="IPR015032">
    <property type="entry name" value="ThsB__TIR-like_domain"/>
</dbReference>
<sequence>MARRTFFSFHYEPDVWRAWNVRNAWVVRPSEQDDVGFFDSSVVEATKRTGKDQLKTFLRNGLHNTSVTCVLAGTNTWQRPWVRYEIAQSVLRGNGLLTVGIHGVRDANGLTSEVGADPLSAMGVYRANDSGNLYLAEWQSGKWVKYSDYGLPIAPSALWFPAPTTADVVPFSRHAMRYDFSAQNGRENIAGWIELAAQMVGR</sequence>
<protein>
    <submittedName>
        <fullName evidence="2">TIR domain-containing protein</fullName>
    </submittedName>
</protein>
<name>A0ABT6BC82_9GAMM</name>
<dbReference type="SUPFAM" id="SSF52206">
    <property type="entry name" value="Hypothetical protein MTH538"/>
    <property type="match status" value="1"/>
</dbReference>
<comment type="caution">
    <text evidence="2">The sequence shown here is derived from an EMBL/GenBank/DDBJ whole genome shotgun (WGS) entry which is preliminary data.</text>
</comment>
<gene>
    <name evidence="2" type="ORF">P3W24_12260</name>
</gene>
<keyword evidence="3" id="KW-1185">Reference proteome</keyword>
<feature type="domain" description="Thoeris protein ThsB TIR-like" evidence="1">
    <location>
        <begin position="6"/>
        <end position="105"/>
    </location>
</feature>
<evidence type="ECO:0000259" key="1">
    <source>
        <dbReference type="Pfam" id="PF08937"/>
    </source>
</evidence>
<dbReference type="Pfam" id="PF08937">
    <property type="entry name" value="ThsB_TIR"/>
    <property type="match status" value="1"/>
</dbReference>
<organism evidence="2 3">
    <name type="scientific">Luteibacter sahnii</name>
    <dbReference type="NCBI Taxonomy" id="3021977"/>
    <lineage>
        <taxon>Bacteria</taxon>
        <taxon>Pseudomonadati</taxon>
        <taxon>Pseudomonadota</taxon>
        <taxon>Gammaproteobacteria</taxon>
        <taxon>Lysobacterales</taxon>
        <taxon>Rhodanobacteraceae</taxon>
        <taxon>Luteibacter</taxon>
    </lineage>
</organism>
<proteinExistence type="predicted"/>
<evidence type="ECO:0000313" key="3">
    <source>
        <dbReference type="Proteomes" id="UP001528850"/>
    </source>
</evidence>
<evidence type="ECO:0000313" key="2">
    <source>
        <dbReference type="EMBL" id="MDF4025741.1"/>
    </source>
</evidence>
<dbReference type="EMBL" id="JARJJS010000003">
    <property type="protein sequence ID" value="MDF4025741.1"/>
    <property type="molecule type" value="Genomic_DNA"/>
</dbReference>